<accession>A0A2N7JRX4</accession>
<sequence>MSNNQQTLLQLYCREQQDQTLLSKNDLDSDLSESTDYLKWCESKRNFVEEDVFGRTWVKSCPAGYITEVHFHSDGSLTEYRLFDRFETQGNWLLKSGLLQVEINKGDNRYQFDVVACKDLNIHSAVEYKNQELHSYLKLVQVEAS</sequence>
<dbReference type="RefSeq" id="WP_102551982.1">
    <property type="nucleotide sequence ID" value="NZ_MCZF01000086.1"/>
</dbReference>
<evidence type="ECO:0000313" key="1">
    <source>
        <dbReference type="EMBL" id="PMM56426.1"/>
    </source>
</evidence>
<name>A0A2N7JRX4_VIBSP</name>
<reference evidence="2" key="1">
    <citation type="submission" date="2016-07" db="EMBL/GenBank/DDBJ databases">
        <title>Nontailed viruses are major unrecognized killers of bacteria in the ocean.</title>
        <authorList>
            <person name="Kauffman K."/>
            <person name="Hussain F."/>
            <person name="Yang J."/>
            <person name="Arevalo P."/>
            <person name="Brown J."/>
            <person name="Cutler M."/>
            <person name="Kelly L."/>
            <person name="Polz M.F."/>
        </authorList>
    </citation>
    <scope>NUCLEOTIDE SEQUENCE [LARGE SCALE GENOMIC DNA]</scope>
    <source>
        <strain evidence="2">10N.261.48.B5</strain>
    </source>
</reference>
<dbReference type="AlphaFoldDB" id="A0A2N7JRX4"/>
<protein>
    <submittedName>
        <fullName evidence="1">Uncharacterized protein</fullName>
    </submittedName>
</protein>
<gene>
    <name evidence="1" type="ORF">BCT54_21810</name>
</gene>
<organism evidence="1 2">
    <name type="scientific">Vibrio splendidus</name>
    <dbReference type="NCBI Taxonomy" id="29497"/>
    <lineage>
        <taxon>Bacteria</taxon>
        <taxon>Pseudomonadati</taxon>
        <taxon>Pseudomonadota</taxon>
        <taxon>Gammaproteobacteria</taxon>
        <taxon>Vibrionales</taxon>
        <taxon>Vibrionaceae</taxon>
        <taxon>Vibrio</taxon>
    </lineage>
</organism>
<dbReference type="Proteomes" id="UP000235533">
    <property type="component" value="Unassembled WGS sequence"/>
</dbReference>
<comment type="caution">
    <text evidence="1">The sequence shown here is derived from an EMBL/GenBank/DDBJ whole genome shotgun (WGS) entry which is preliminary data.</text>
</comment>
<dbReference type="EMBL" id="MCZF01000086">
    <property type="protein sequence ID" value="PMM56426.1"/>
    <property type="molecule type" value="Genomic_DNA"/>
</dbReference>
<proteinExistence type="predicted"/>
<evidence type="ECO:0000313" key="2">
    <source>
        <dbReference type="Proteomes" id="UP000235533"/>
    </source>
</evidence>